<sequence>MYMSVKSLSHRLEEARWARRWRVGRVPRRRPRSLPWPVVQPKKTPDVTSSLAAAPRPSKRASSAADTKGVEGGWGPEKGEEQQCGGQMDRVCGIFERKEGWHHGLEGKKDNGNHWRTERERKIGEADGLLEVSQDLQALRSTTFGACEHE</sequence>
<feature type="compositionally biased region" description="Low complexity" evidence="1">
    <location>
        <begin position="49"/>
        <end position="65"/>
    </location>
</feature>
<reference evidence="2" key="1">
    <citation type="journal article" date="2019" name="BMC Genomics">
        <title>A new reference genome for Sorghum bicolor reveals high levels of sequence similarity between sweet and grain genotypes: implications for the genetics of sugar metabolism.</title>
        <authorList>
            <person name="Cooper E.A."/>
            <person name="Brenton Z.W."/>
            <person name="Flinn B.S."/>
            <person name="Jenkins J."/>
            <person name="Shu S."/>
            <person name="Flowers D."/>
            <person name="Luo F."/>
            <person name="Wang Y."/>
            <person name="Xia P."/>
            <person name="Barry K."/>
            <person name="Daum C."/>
            <person name="Lipzen A."/>
            <person name="Yoshinaga Y."/>
            <person name="Schmutz J."/>
            <person name="Saski C."/>
            <person name="Vermerris W."/>
            <person name="Kresovich S."/>
        </authorList>
    </citation>
    <scope>NUCLEOTIDE SEQUENCE</scope>
</reference>
<gene>
    <name evidence="2" type="ORF">BDA96_10G012000</name>
</gene>
<evidence type="ECO:0000313" key="3">
    <source>
        <dbReference type="Proteomes" id="UP000807115"/>
    </source>
</evidence>
<dbReference type="AlphaFoldDB" id="A0A921TZ78"/>
<feature type="region of interest" description="Disordered" evidence="1">
    <location>
        <begin position="29"/>
        <end position="86"/>
    </location>
</feature>
<reference evidence="2" key="2">
    <citation type="submission" date="2020-10" db="EMBL/GenBank/DDBJ databases">
        <authorList>
            <person name="Cooper E.A."/>
            <person name="Brenton Z.W."/>
            <person name="Flinn B.S."/>
            <person name="Jenkins J."/>
            <person name="Shu S."/>
            <person name="Flowers D."/>
            <person name="Luo F."/>
            <person name="Wang Y."/>
            <person name="Xia P."/>
            <person name="Barry K."/>
            <person name="Daum C."/>
            <person name="Lipzen A."/>
            <person name="Yoshinaga Y."/>
            <person name="Schmutz J."/>
            <person name="Saski C."/>
            <person name="Vermerris W."/>
            <person name="Kresovich S."/>
        </authorList>
    </citation>
    <scope>NUCLEOTIDE SEQUENCE</scope>
</reference>
<dbReference type="Proteomes" id="UP000807115">
    <property type="component" value="Chromosome 10"/>
</dbReference>
<comment type="caution">
    <text evidence="2">The sequence shown here is derived from an EMBL/GenBank/DDBJ whole genome shotgun (WGS) entry which is preliminary data.</text>
</comment>
<evidence type="ECO:0000313" key="2">
    <source>
        <dbReference type="EMBL" id="KAG0512425.1"/>
    </source>
</evidence>
<organism evidence="2 3">
    <name type="scientific">Sorghum bicolor</name>
    <name type="common">Sorghum</name>
    <name type="synonym">Sorghum vulgare</name>
    <dbReference type="NCBI Taxonomy" id="4558"/>
    <lineage>
        <taxon>Eukaryota</taxon>
        <taxon>Viridiplantae</taxon>
        <taxon>Streptophyta</taxon>
        <taxon>Embryophyta</taxon>
        <taxon>Tracheophyta</taxon>
        <taxon>Spermatophyta</taxon>
        <taxon>Magnoliopsida</taxon>
        <taxon>Liliopsida</taxon>
        <taxon>Poales</taxon>
        <taxon>Poaceae</taxon>
        <taxon>PACMAD clade</taxon>
        <taxon>Panicoideae</taxon>
        <taxon>Andropogonodae</taxon>
        <taxon>Andropogoneae</taxon>
        <taxon>Sorghinae</taxon>
        <taxon>Sorghum</taxon>
    </lineage>
</organism>
<protein>
    <submittedName>
        <fullName evidence="2">Uncharacterized protein</fullName>
    </submittedName>
</protein>
<dbReference type="EMBL" id="CM027689">
    <property type="protein sequence ID" value="KAG0512425.1"/>
    <property type="molecule type" value="Genomic_DNA"/>
</dbReference>
<name>A0A921TZ78_SORBI</name>
<accession>A0A921TZ78</accession>
<evidence type="ECO:0000256" key="1">
    <source>
        <dbReference type="SAM" id="MobiDB-lite"/>
    </source>
</evidence>
<proteinExistence type="predicted"/>